<evidence type="ECO:0000313" key="2">
    <source>
        <dbReference type="EMBL" id="KKM72642.1"/>
    </source>
</evidence>
<accession>A0A0F9MTS9</accession>
<comment type="caution">
    <text evidence="2">The sequence shown here is derived from an EMBL/GenBank/DDBJ whole genome shotgun (WGS) entry which is preliminary data.</text>
</comment>
<dbReference type="AlphaFoldDB" id="A0A0F9MTS9"/>
<sequence>SSYFIIIIVLAVSFFFGGTICSEFKNKTGLAVLPLTNRYKLLIGKYFANLILVIGITAIHYLTMALFGYNFYGGPLLKTLVYSFGFAVLFILALSSIVTFLSSFMPSIASVSVIMAFYVFIGDSILSSIIMGINSELEPLYSFYYLFSIIGYIFYPEFSTMERINPYTGRWLFPSIEGAFVVLSLIAIIFFILSSLLFKRREF</sequence>
<reference evidence="2" key="1">
    <citation type="journal article" date="2015" name="Nature">
        <title>Complex archaea that bridge the gap between prokaryotes and eukaryotes.</title>
        <authorList>
            <person name="Spang A."/>
            <person name="Saw J.H."/>
            <person name="Jorgensen S.L."/>
            <person name="Zaremba-Niedzwiedzka K."/>
            <person name="Martijn J."/>
            <person name="Lind A.E."/>
            <person name="van Eijk R."/>
            <person name="Schleper C."/>
            <person name="Guy L."/>
            <person name="Ettema T.J."/>
        </authorList>
    </citation>
    <scope>NUCLEOTIDE SEQUENCE</scope>
</reference>
<keyword evidence="1" id="KW-0472">Membrane</keyword>
<gene>
    <name evidence="2" type="ORF">LCGC14_1418440</name>
</gene>
<feature type="non-terminal residue" evidence="2">
    <location>
        <position position="1"/>
    </location>
</feature>
<proteinExistence type="predicted"/>
<feature type="transmembrane region" description="Helical" evidence="1">
    <location>
        <begin position="45"/>
        <end position="67"/>
    </location>
</feature>
<evidence type="ECO:0000256" key="1">
    <source>
        <dbReference type="SAM" id="Phobius"/>
    </source>
</evidence>
<feature type="transmembrane region" description="Helical" evidence="1">
    <location>
        <begin position="140"/>
        <end position="158"/>
    </location>
</feature>
<keyword evidence="1" id="KW-1133">Transmembrane helix</keyword>
<dbReference type="EMBL" id="LAZR01009430">
    <property type="protein sequence ID" value="KKM72642.1"/>
    <property type="molecule type" value="Genomic_DNA"/>
</dbReference>
<evidence type="ECO:0008006" key="3">
    <source>
        <dbReference type="Google" id="ProtNLM"/>
    </source>
</evidence>
<feature type="transmembrane region" description="Helical" evidence="1">
    <location>
        <begin position="79"/>
        <end position="102"/>
    </location>
</feature>
<feature type="transmembrane region" description="Helical" evidence="1">
    <location>
        <begin position="178"/>
        <end position="198"/>
    </location>
</feature>
<keyword evidence="1" id="KW-0812">Transmembrane</keyword>
<name>A0A0F9MTS9_9ZZZZ</name>
<protein>
    <recommendedName>
        <fullName evidence="3">ABC-2 type transporter domain-containing protein</fullName>
    </recommendedName>
</protein>
<feature type="transmembrane region" description="Helical" evidence="1">
    <location>
        <begin position="108"/>
        <end position="133"/>
    </location>
</feature>
<organism evidence="2">
    <name type="scientific">marine sediment metagenome</name>
    <dbReference type="NCBI Taxonomy" id="412755"/>
    <lineage>
        <taxon>unclassified sequences</taxon>
        <taxon>metagenomes</taxon>
        <taxon>ecological metagenomes</taxon>
    </lineage>
</organism>